<feature type="non-terminal residue" evidence="1">
    <location>
        <position position="1"/>
    </location>
</feature>
<reference evidence="1" key="1">
    <citation type="submission" date="2022-07" db="EMBL/GenBank/DDBJ databases">
        <title>Phylogenomic reconstructions and comparative analyses of Kickxellomycotina fungi.</title>
        <authorList>
            <person name="Reynolds N.K."/>
            <person name="Stajich J.E."/>
            <person name="Barry K."/>
            <person name="Grigoriev I.V."/>
            <person name="Crous P."/>
            <person name="Smith M.E."/>
        </authorList>
    </citation>
    <scope>NUCLEOTIDE SEQUENCE</scope>
    <source>
        <strain evidence="1">NRRL 5244</strain>
    </source>
</reference>
<dbReference type="Proteomes" id="UP001150603">
    <property type="component" value="Unassembled WGS sequence"/>
</dbReference>
<evidence type="ECO:0000313" key="2">
    <source>
        <dbReference type="Proteomes" id="UP001150603"/>
    </source>
</evidence>
<comment type="caution">
    <text evidence="1">The sequence shown here is derived from an EMBL/GenBank/DDBJ whole genome shotgun (WGS) entry which is preliminary data.</text>
</comment>
<evidence type="ECO:0000313" key="1">
    <source>
        <dbReference type="EMBL" id="KAJ1928885.1"/>
    </source>
</evidence>
<name>A0ACC1IY50_9FUNG</name>
<dbReference type="EMBL" id="JANBPW010006590">
    <property type="protein sequence ID" value="KAJ1928885.1"/>
    <property type="molecule type" value="Genomic_DNA"/>
</dbReference>
<organism evidence="1 2">
    <name type="scientific">Linderina macrospora</name>
    <dbReference type="NCBI Taxonomy" id="4868"/>
    <lineage>
        <taxon>Eukaryota</taxon>
        <taxon>Fungi</taxon>
        <taxon>Fungi incertae sedis</taxon>
        <taxon>Zoopagomycota</taxon>
        <taxon>Kickxellomycotina</taxon>
        <taxon>Kickxellomycetes</taxon>
        <taxon>Kickxellales</taxon>
        <taxon>Kickxellaceae</taxon>
        <taxon>Linderina</taxon>
    </lineage>
</organism>
<feature type="non-terminal residue" evidence="1">
    <location>
        <position position="330"/>
    </location>
</feature>
<accession>A0ACC1IY50</accession>
<sequence>KLAADDTEYNARAIEILAAAMVKGWSEIADDQAGLWVTQLASGNAAARTTAFAIGAQAVAVLAAKGKADECVVAAAAVIKPLLATMASESNASAAKLDDNLLISTTSSQGWTSILFGLATEKSVTGASIKVAIGALSVILSVLPSLIKLTPHGWIGASAAANAEGAEARYREFLRTTFVAVVSRPSDLTDADGILIGRMLNVCMGSDWAQFLASQWLSGINAVARSRCLLSFQALVKHSSSSKTGTVSDYQTVLPSLIVALLDDDMHVRGAAAACIQALKSAYPAGKDKKAHRKSSKGGESEQDIYMYDEFYGSTSDKLEYLPLGTVSVF</sequence>
<gene>
    <name evidence="1" type="primary">UTP10_5</name>
    <name evidence="1" type="ORF">FBU59_007092</name>
</gene>
<protein>
    <submittedName>
        <fullName evidence="1">SnoRNA-binding rRNA-processing protein utp10</fullName>
    </submittedName>
</protein>
<keyword evidence="2" id="KW-1185">Reference proteome</keyword>
<proteinExistence type="predicted"/>